<keyword evidence="3" id="KW-1185">Reference proteome</keyword>
<evidence type="ECO:0000313" key="2">
    <source>
        <dbReference type="EMBL" id="PZD95187.1"/>
    </source>
</evidence>
<protein>
    <submittedName>
        <fullName evidence="2">Sugar phosphate isomerase/epimerase</fullName>
    </submittedName>
</protein>
<feature type="domain" description="Xylose isomerase-like TIM barrel" evidence="1">
    <location>
        <begin position="27"/>
        <end position="233"/>
    </location>
</feature>
<dbReference type="GO" id="GO:0016853">
    <property type="term" value="F:isomerase activity"/>
    <property type="evidence" value="ECO:0007669"/>
    <property type="project" value="UniProtKB-KW"/>
</dbReference>
<dbReference type="SUPFAM" id="SSF51658">
    <property type="entry name" value="Xylose isomerase-like"/>
    <property type="match status" value="1"/>
</dbReference>
<gene>
    <name evidence="2" type="ORF">DNH61_11545</name>
</gene>
<dbReference type="AlphaFoldDB" id="A0A2W1LUL8"/>
<dbReference type="InterPro" id="IPR013022">
    <property type="entry name" value="Xyl_isomerase-like_TIM-brl"/>
</dbReference>
<proteinExistence type="predicted"/>
<evidence type="ECO:0000313" key="3">
    <source>
        <dbReference type="Proteomes" id="UP000249522"/>
    </source>
</evidence>
<dbReference type="Proteomes" id="UP000249522">
    <property type="component" value="Unassembled WGS sequence"/>
</dbReference>
<organism evidence="2 3">
    <name type="scientific">Paenibacillus sambharensis</name>
    <dbReference type="NCBI Taxonomy" id="1803190"/>
    <lineage>
        <taxon>Bacteria</taxon>
        <taxon>Bacillati</taxon>
        <taxon>Bacillota</taxon>
        <taxon>Bacilli</taxon>
        <taxon>Bacillales</taxon>
        <taxon>Paenibacillaceae</taxon>
        <taxon>Paenibacillus</taxon>
    </lineage>
</organism>
<accession>A0A2W1LUL8</accession>
<dbReference type="RefSeq" id="WP_111146816.1">
    <property type="nucleotide sequence ID" value="NZ_QKRB01000044.1"/>
</dbReference>
<dbReference type="Gene3D" id="3.20.20.150">
    <property type="entry name" value="Divalent-metal-dependent TIM barrel enzymes"/>
    <property type="match status" value="1"/>
</dbReference>
<dbReference type="OrthoDB" id="9798407at2"/>
<dbReference type="PANTHER" id="PTHR12110">
    <property type="entry name" value="HYDROXYPYRUVATE ISOMERASE"/>
    <property type="match status" value="1"/>
</dbReference>
<dbReference type="PANTHER" id="PTHR12110:SF41">
    <property type="entry name" value="INOSOSE DEHYDRATASE"/>
    <property type="match status" value="1"/>
</dbReference>
<dbReference type="InterPro" id="IPR036237">
    <property type="entry name" value="Xyl_isomerase-like_sf"/>
</dbReference>
<dbReference type="EMBL" id="QKRB01000044">
    <property type="protein sequence ID" value="PZD95187.1"/>
    <property type="molecule type" value="Genomic_DNA"/>
</dbReference>
<dbReference type="Pfam" id="PF01261">
    <property type="entry name" value="AP_endonuc_2"/>
    <property type="match status" value="1"/>
</dbReference>
<sequence length="255" mass="28580">MAKAQVGLQLYTLRDLTEKDLLGTLGKVAEIGYKAVEFAGFFGHSAAEVKRALDDNGLTAPSAHVPLNFEEPEKLESDLQRQIEFAKEIGLEYVVTPWYPMPEQPSEEDLAKFTGVVERACELVTSAGLKYGYHNHDFEFKQVGGRTIMDHLLERIPAERMIAEFDLGWIHVAGYKPVDYINQYAGRVPLAHFKDFGNGRRDTEIGRGTVDFESVLHVADEAGIEYMIVEQEEFANSSLESAAICLEFFKERGLA</sequence>
<keyword evidence="2" id="KW-0413">Isomerase</keyword>
<evidence type="ECO:0000259" key="1">
    <source>
        <dbReference type="Pfam" id="PF01261"/>
    </source>
</evidence>
<reference evidence="2 3" key="1">
    <citation type="submission" date="2018-06" db="EMBL/GenBank/DDBJ databases">
        <title>Paenibacillus imtechensis sp. nov.</title>
        <authorList>
            <person name="Pinnaka A.K."/>
            <person name="Singh H."/>
            <person name="Kaur M."/>
        </authorList>
    </citation>
    <scope>NUCLEOTIDE SEQUENCE [LARGE SCALE GENOMIC DNA]</scope>
    <source>
        <strain evidence="2 3">SMB1</strain>
    </source>
</reference>
<dbReference type="InterPro" id="IPR050312">
    <property type="entry name" value="IolE/XylAMocC-like"/>
</dbReference>
<comment type="caution">
    <text evidence="2">The sequence shown here is derived from an EMBL/GenBank/DDBJ whole genome shotgun (WGS) entry which is preliminary data.</text>
</comment>
<name>A0A2W1LUL8_9BACL</name>